<organism evidence="3 4">
    <name type="scientific">Auraticoccus monumenti</name>
    <dbReference type="NCBI Taxonomy" id="675864"/>
    <lineage>
        <taxon>Bacteria</taxon>
        <taxon>Bacillati</taxon>
        <taxon>Actinomycetota</taxon>
        <taxon>Actinomycetes</taxon>
        <taxon>Propionibacteriales</taxon>
        <taxon>Propionibacteriaceae</taxon>
        <taxon>Auraticoccus</taxon>
    </lineage>
</organism>
<protein>
    <recommendedName>
        <fullName evidence="5">Cell division protein FtsL</fullName>
    </recommendedName>
</protein>
<accession>A0A1G7DMY2</accession>
<evidence type="ECO:0000313" key="4">
    <source>
        <dbReference type="Proteomes" id="UP000198546"/>
    </source>
</evidence>
<reference evidence="3 4" key="1">
    <citation type="submission" date="2016-10" db="EMBL/GenBank/DDBJ databases">
        <authorList>
            <person name="de Groot N.N."/>
        </authorList>
    </citation>
    <scope>NUCLEOTIDE SEQUENCE [LARGE SCALE GENOMIC DNA]</scope>
    <source>
        <strain evidence="3 4">MON 2.2</strain>
    </source>
</reference>
<sequence length="233" mass="25838">MSALLHLPTPRRSGQEQEAARLRAVSTPPGRLSRVPFLLVLAATLGLGMVGLLVLNTTVQTNAVEVRALEARLTTLSYAEAELESRLDRAESPADLAGKASELGLRPNPYPAFIDLETGEVSGDPREVEGDEMDALVTTTTARPPTGAEQRAAEERAEREEAARDRAAAQERREEQQKDKAEQDKKDKAQQDKKDKAQQEKKDEAQQDKKDKAQQEKKDKAQDKKEKEEQQDD</sequence>
<evidence type="ECO:0008006" key="5">
    <source>
        <dbReference type="Google" id="ProtNLM"/>
    </source>
</evidence>
<dbReference type="STRING" id="675864.SAMN04489747_3655"/>
<gene>
    <name evidence="3" type="ORF">SAMN04489747_3655</name>
</gene>
<keyword evidence="4" id="KW-1185">Reference proteome</keyword>
<keyword evidence="2" id="KW-0812">Transmembrane</keyword>
<evidence type="ECO:0000256" key="1">
    <source>
        <dbReference type="SAM" id="MobiDB-lite"/>
    </source>
</evidence>
<evidence type="ECO:0000313" key="3">
    <source>
        <dbReference type="EMBL" id="SDE52859.1"/>
    </source>
</evidence>
<dbReference type="Proteomes" id="UP000198546">
    <property type="component" value="Chromosome i"/>
</dbReference>
<evidence type="ECO:0000256" key="2">
    <source>
        <dbReference type="SAM" id="Phobius"/>
    </source>
</evidence>
<dbReference type="AlphaFoldDB" id="A0A1G7DMY2"/>
<dbReference type="RefSeq" id="WP_090595486.1">
    <property type="nucleotide sequence ID" value="NZ_LT629688.1"/>
</dbReference>
<keyword evidence="2" id="KW-0472">Membrane</keyword>
<proteinExistence type="predicted"/>
<feature type="transmembrane region" description="Helical" evidence="2">
    <location>
        <begin position="35"/>
        <end position="55"/>
    </location>
</feature>
<feature type="region of interest" description="Disordered" evidence="1">
    <location>
        <begin position="136"/>
        <end position="233"/>
    </location>
</feature>
<keyword evidence="2" id="KW-1133">Transmembrane helix</keyword>
<dbReference type="OrthoDB" id="4792842at2"/>
<feature type="compositionally biased region" description="Basic and acidic residues" evidence="1">
    <location>
        <begin position="151"/>
        <end position="233"/>
    </location>
</feature>
<name>A0A1G7DMY2_9ACTN</name>
<dbReference type="EMBL" id="LT629688">
    <property type="protein sequence ID" value="SDE52859.1"/>
    <property type="molecule type" value="Genomic_DNA"/>
</dbReference>